<reference evidence="12" key="1">
    <citation type="submission" date="2018-11" db="EMBL/GenBank/DDBJ databases">
        <title>Complete genome sequence of Paenibacillus sp. ML311-T8.</title>
        <authorList>
            <person name="Nam Y.-D."/>
            <person name="Kang J."/>
            <person name="Chung W.-H."/>
            <person name="Park Y.S."/>
        </authorList>
    </citation>
    <scope>NUCLEOTIDE SEQUENCE [LARGE SCALE GENOMIC DNA]</scope>
    <source>
        <strain evidence="12">ML311-T8</strain>
    </source>
</reference>
<sequence>MLFVLIALWLIAITLLLSDARKSSIRWLSGVAWCGGFGALSAVAADTLIPYAELHAQSEAVLSLLNHLKAYSSLMQNYGLPYCFVMFAVSYNPIVSDRWKNRLLLILLLPIMAMFIFTTNYPVPKTIAAFWAIPYVLVGAYIVLRKKEKLPSLRQNHRFTSLAVLPAVLLSTLTNYVMPFFGMSEMWRYNTWIILFAAVVFVVAIFNYGFMGIQFIIHKRKMEFTFRTITSGTSMLNHAIKNDVGKMKLYCDKIKTYAEESNQNELAADVKVILSATRHIQDMIQRVHQQTQETEMRMEPCNPTDLIGQIIEQSQPLLKNIHVKTTYRSQWLLELDPVHITEVMNNLLANAVDAMPQGGELKIRLFETKKQVFIQVKDSGSGIEKQHLKLVLEPFFTTKNRMNFGLGLAYCYNVMKKHQGNLEIDSEVGKGTSIYLSFPKRRRSYGNY</sequence>
<gene>
    <name evidence="11" type="ORF">EHS13_30405</name>
</gene>
<evidence type="ECO:0000256" key="2">
    <source>
        <dbReference type="ARBA" id="ARBA00012438"/>
    </source>
</evidence>
<dbReference type="AlphaFoldDB" id="A0A6B8RSU4"/>
<dbReference type="PROSITE" id="PS50109">
    <property type="entry name" value="HIS_KIN"/>
    <property type="match status" value="1"/>
</dbReference>
<dbReference type="OrthoDB" id="9121833at2"/>
<keyword evidence="4" id="KW-0808">Transferase</keyword>
<evidence type="ECO:0000256" key="5">
    <source>
        <dbReference type="ARBA" id="ARBA00022741"/>
    </source>
</evidence>
<evidence type="ECO:0000259" key="10">
    <source>
        <dbReference type="PROSITE" id="PS50109"/>
    </source>
</evidence>
<evidence type="ECO:0000256" key="8">
    <source>
        <dbReference type="ARBA" id="ARBA00023012"/>
    </source>
</evidence>
<dbReference type="Proteomes" id="UP000426246">
    <property type="component" value="Chromosome"/>
</dbReference>
<comment type="catalytic activity">
    <reaction evidence="1">
        <text>ATP + protein L-histidine = ADP + protein N-phospho-L-histidine.</text>
        <dbReference type="EC" id="2.7.13.3"/>
    </reaction>
</comment>
<feature type="transmembrane region" description="Helical" evidence="9">
    <location>
        <begin position="189"/>
        <end position="217"/>
    </location>
</feature>
<dbReference type="SUPFAM" id="SSF55874">
    <property type="entry name" value="ATPase domain of HSP90 chaperone/DNA topoisomerase II/histidine kinase"/>
    <property type="match status" value="1"/>
</dbReference>
<name>A0A6B8RSU4_9BACL</name>
<protein>
    <recommendedName>
        <fullName evidence="2">histidine kinase</fullName>
        <ecNumber evidence="2">2.7.13.3</ecNumber>
    </recommendedName>
</protein>
<dbReference type="KEGG" id="ppsc:EHS13_30405"/>
<evidence type="ECO:0000256" key="4">
    <source>
        <dbReference type="ARBA" id="ARBA00022679"/>
    </source>
</evidence>
<feature type="transmembrane region" description="Helical" evidence="9">
    <location>
        <begin position="127"/>
        <end position="144"/>
    </location>
</feature>
<organism evidence="11 12">
    <name type="scientific">Paenibacillus psychroresistens</name>
    <dbReference type="NCBI Taxonomy" id="1778678"/>
    <lineage>
        <taxon>Bacteria</taxon>
        <taxon>Bacillati</taxon>
        <taxon>Bacillota</taxon>
        <taxon>Bacilli</taxon>
        <taxon>Bacillales</taxon>
        <taxon>Paenibacillaceae</taxon>
        <taxon>Paenibacillus</taxon>
    </lineage>
</organism>
<dbReference type="InterPro" id="IPR036890">
    <property type="entry name" value="HATPase_C_sf"/>
</dbReference>
<evidence type="ECO:0000256" key="1">
    <source>
        <dbReference type="ARBA" id="ARBA00000085"/>
    </source>
</evidence>
<keyword evidence="8" id="KW-0902">Two-component regulatory system</keyword>
<evidence type="ECO:0000313" key="11">
    <source>
        <dbReference type="EMBL" id="QGQ98884.1"/>
    </source>
</evidence>
<dbReference type="RefSeq" id="WP_155703988.1">
    <property type="nucleotide sequence ID" value="NZ_CP034235.1"/>
</dbReference>
<keyword evidence="6 11" id="KW-0418">Kinase</keyword>
<evidence type="ECO:0000256" key="6">
    <source>
        <dbReference type="ARBA" id="ARBA00022777"/>
    </source>
</evidence>
<evidence type="ECO:0000256" key="9">
    <source>
        <dbReference type="SAM" id="Phobius"/>
    </source>
</evidence>
<dbReference type="Gene3D" id="3.30.565.10">
    <property type="entry name" value="Histidine kinase-like ATPase, C-terminal domain"/>
    <property type="match status" value="1"/>
</dbReference>
<dbReference type="Pfam" id="PF02518">
    <property type="entry name" value="HATPase_c"/>
    <property type="match status" value="1"/>
</dbReference>
<feature type="transmembrane region" description="Helical" evidence="9">
    <location>
        <begin position="74"/>
        <end position="91"/>
    </location>
</feature>
<keyword evidence="9" id="KW-0812">Transmembrane</keyword>
<accession>A0A6B8RSU4</accession>
<dbReference type="EC" id="2.7.13.3" evidence="2"/>
<feature type="domain" description="Histidine kinase" evidence="10">
    <location>
        <begin position="235"/>
        <end position="442"/>
    </location>
</feature>
<dbReference type="InterPro" id="IPR005467">
    <property type="entry name" value="His_kinase_dom"/>
</dbReference>
<dbReference type="GO" id="GO:0004673">
    <property type="term" value="F:protein histidine kinase activity"/>
    <property type="evidence" value="ECO:0007669"/>
    <property type="project" value="UniProtKB-EC"/>
</dbReference>
<dbReference type="GO" id="GO:0005524">
    <property type="term" value="F:ATP binding"/>
    <property type="evidence" value="ECO:0007669"/>
    <property type="project" value="UniProtKB-KW"/>
</dbReference>
<evidence type="ECO:0000313" key="12">
    <source>
        <dbReference type="Proteomes" id="UP000426246"/>
    </source>
</evidence>
<dbReference type="SMART" id="SM00387">
    <property type="entry name" value="HATPase_c"/>
    <property type="match status" value="1"/>
</dbReference>
<proteinExistence type="predicted"/>
<keyword evidence="5" id="KW-0547">Nucleotide-binding</keyword>
<feature type="transmembrane region" description="Helical" evidence="9">
    <location>
        <begin position="156"/>
        <end position="177"/>
    </location>
</feature>
<dbReference type="InterPro" id="IPR003594">
    <property type="entry name" value="HATPase_dom"/>
</dbReference>
<dbReference type="EMBL" id="CP034235">
    <property type="protein sequence ID" value="QGQ98884.1"/>
    <property type="molecule type" value="Genomic_DNA"/>
</dbReference>
<dbReference type="InterPro" id="IPR004358">
    <property type="entry name" value="Sig_transdc_His_kin-like_C"/>
</dbReference>
<keyword evidence="12" id="KW-1185">Reference proteome</keyword>
<dbReference type="PANTHER" id="PTHR43065:SF10">
    <property type="entry name" value="PEROXIDE STRESS-ACTIVATED HISTIDINE KINASE MAK3"/>
    <property type="match status" value="1"/>
</dbReference>
<dbReference type="PANTHER" id="PTHR43065">
    <property type="entry name" value="SENSOR HISTIDINE KINASE"/>
    <property type="match status" value="1"/>
</dbReference>
<feature type="transmembrane region" description="Helical" evidence="9">
    <location>
        <begin position="103"/>
        <end position="121"/>
    </location>
</feature>
<keyword evidence="9" id="KW-0472">Membrane</keyword>
<dbReference type="GO" id="GO:0000160">
    <property type="term" value="P:phosphorelay signal transduction system"/>
    <property type="evidence" value="ECO:0007669"/>
    <property type="project" value="UniProtKB-KW"/>
</dbReference>
<keyword evidence="3" id="KW-0597">Phosphoprotein</keyword>
<dbReference type="PRINTS" id="PR00344">
    <property type="entry name" value="BCTRLSENSOR"/>
</dbReference>
<keyword evidence="9" id="KW-1133">Transmembrane helix</keyword>
<keyword evidence="7" id="KW-0067">ATP-binding</keyword>
<evidence type="ECO:0000256" key="3">
    <source>
        <dbReference type="ARBA" id="ARBA00022553"/>
    </source>
</evidence>
<evidence type="ECO:0000256" key="7">
    <source>
        <dbReference type="ARBA" id="ARBA00022840"/>
    </source>
</evidence>